<reference evidence="1 2" key="1">
    <citation type="submission" date="2021-06" db="EMBL/GenBank/DDBJ databases">
        <title>Caerostris extrusa draft genome.</title>
        <authorList>
            <person name="Kono N."/>
            <person name="Arakawa K."/>
        </authorList>
    </citation>
    <scope>NUCLEOTIDE SEQUENCE [LARGE SCALE GENOMIC DNA]</scope>
</reference>
<keyword evidence="2" id="KW-1185">Reference proteome</keyword>
<comment type="caution">
    <text evidence="1">The sequence shown here is derived from an EMBL/GenBank/DDBJ whole genome shotgun (WGS) entry which is preliminary data.</text>
</comment>
<organism evidence="1 2">
    <name type="scientific">Caerostris extrusa</name>
    <name type="common">Bark spider</name>
    <name type="synonym">Caerostris bankana</name>
    <dbReference type="NCBI Taxonomy" id="172846"/>
    <lineage>
        <taxon>Eukaryota</taxon>
        <taxon>Metazoa</taxon>
        <taxon>Ecdysozoa</taxon>
        <taxon>Arthropoda</taxon>
        <taxon>Chelicerata</taxon>
        <taxon>Arachnida</taxon>
        <taxon>Araneae</taxon>
        <taxon>Araneomorphae</taxon>
        <taxon>Entelegynae</taxon>
        <taxon>Araneoidea</taxon>
        <taxon>Araneidae</taxon>
        <taxon>Caerostris</taxon>
    </lineage>
</organism>
<dbReference type="EMBL" id="BPLR01005130">
    <property type="protein sequence ID" value="GIY00022.1"/>
    <property type="molecule type" value="Genomic_DNA"/>
</dbReference>
<proteinExistence type="predicted"/>
<dbReference type="AlphaFoldDB" id="A0AAV4PSH7"/>
<sequence length="84" mass="9228">MKLFYGMPYTLTAQILSSTKLSQVTFNHLLTQTIEFLHSIPFGAGTAISVPPVAFVQRELLESINNPSLELLASAFPVNKSMTN</sequence>
<gene>
    <name evidence="1" type="ORF">CEXT_622931</name>
</gene>
<evidence type="ECO:0000313" key="2">
    <source>
        <dbReference type="Proteomes" id="UP001054945"/>
    </source>
</evidence>
<evidence type="ECO:0000313" key="1">
    <source>
        <dbReference type="EMBL" id="GIY00022.1"/>
    </source>
</evidence>
<name>A0AAV4PSH7_CAEEX</name>
<protein>
    <submittedName>
        <fullName evidence="1">Uncharacterized protein</fullName>
    </submittedName>
</protein>
<accession>A0AAV4PSH7</accession>
<dbReference type="Proteomes" id="UP001054945">
    <property type="component" value="Unassembled WGS sequence"/>
</dbReference>